<proteinExistence type="inferred from homology"/>
<dbReference type="GO" id="GO:0004814">
    <property type="term" value="F:arginine-tRNA ligase activity"/>
    <property type="evidence" value="ECO:0007669"/>
    <property type="project" value="UniProtKB-UniRule"/>
</dbReference>
<dbReference type="OrthoDB" id="9805987at2"/>
<comment type="catalytic activity">
    <reaction evidence="10 11">
        <text>tRNA(Arg) + L-arginine + ATP = L-arginyl-tRNA(Arg) + AMP + diphosphate</text>
        <dbReference type="Rhea" id="RHEA:20301"/>
        <dbReference type="Rhea" id="RHEA-COMP:9658"/>
        <dbReference type="Rhea" id="RHEA-COMP:9673"/>
        <dbReference type="ChEBI" id="CHEBI:30616"/>
        <dbReference type="ChEBI" id="CHEBI:32682"/>
        <dbReference type="ChEBI" id="CHEBI:33019"/>
        <dbReference type="ChEBI" id="CHEBI:78442"/>
        <dbReference type="ChEBI" id="CHEBI:78513"/>
        <dbReference type="ChEBI" id="CHEBI:456215"/>
        <dbReference type="EC" id="6.1.1.19"/>
    </reaction>
</comment>
<dbReference type="PANTHER" id="PTHR11956:SF5">
    <property type="entry name" value="ARGININE--TRNA LIGASE, CYTOPLASMIC"/>
    <property type="match status" value="1"/>
</dbReference>
<evidence type="ECO:0000313" key="16">
    <source>
        <dbReference type="EMBL" id="TCP69440.1"/>
    </source>
</evidence>
<keyword evidence="17" id="KW-1185">Reference proteome</keyword>
<dbReference type="InterPro" id="IPR036695">
    <property type="entry name" value="Arg-tRNA-synth_N_sf"/>
</dbReference>
<dbReference type="Pfam" id="PF03485">
    <property type="entry name" value="Arg_tRNA_synt_N"/>
    <property type="match status" value="1"/>
</dbReference>
<keyword evidence="13" id="KW-0175">Coiled coil</keyword>
<sequence>MSVLTQMKETLKEQIKQAIIQAELVAEEQIPDILLEVPKEKSHGDWATNVAMQLTRIARRNPREIANVIVEKLDQSKAQIRKIEIAGPGFINFTMDRSFLTGVALEIQKQKEAFGRSGAGKGERVNVEFVSANPTGSLHLGHARGAAVGDALCNVLDAAGYDVTREYYINDAGNQMNMMALSLEARYFEGLGIDWKFPEDGYHGQDMVQIAEQIIEADGKKWAEVDGSERLAYFQEVGREKLLNKIETDLKGFRVGFDKWFSEKSLYETNVIEQTLEELQKQGCTYEQDGALWLRSTDFGDDKDRVLVKQDGSYTYLTPDIAYHRNKLSRGFDRLINIWGADHHGYIARMKAALQALGHSADTLDVMIIQLVKLFQGGEVVKMSKRTGKAVTLVDLMEEVGVDATRYFFAMRSQDTHLDFDMDLAMSQSNENPVYYVQYAHARIHSVFRQAGEKGISISFDPAILSRLVEDAEYDLLQKLAEFPDEIASAAAAIAPHRVIRYLYDLSTQFHSYYGAHRVVTEDVELSQARLALLQCTAQVIQNGLGLVGVTAPERM</sequence>
<feature type="domain" description="DALR anticodon binding" evidence="14">
    <location>
        <begin position="437"/>
        <end position="556"/>
    </location>
</feature>
<dbReference type="SUPFAM" id="SSF47323">
    <property type="entry name" value="Anticodon-binding domain of a subclass of class I aminoacyl-tRNA synthetases"/>
    <property type="match status" value="1"/>
</dbReference>
<evidence type="ECO:0000256" key="1">
    <source>
        <dbReference type="ARBA" id="ARBA00004496"/>
    </source>
</evidence>
<comment type="caution">
    <text evidence="16">The sequence shown here is derived from an EMBL/GenBank/DDBJ whole genome shotgun (WGS) entry which is preliminary data.</text>
</comment>
<keyword evidence="4 11" id="KW-0963">Cytoplasm</keyword>
<evidence type="ECO:0000256" key="7">
    <source>
        <dbReference type="ARBA" id="ARBA00022840"/>
    </source>
</evidence>
<dbReference type="InterPro" id="IPR001412">
    <property type="entry name" value="aa-tRNA-synth_I_CS"/>
</dbReference>
<dbReference type="SUPFAM" id="SSF55190">
    <property type="entry name" value="Arginyl-tRNA synthetase (ArgRS), N-terminal 'additional' domain"/>
    <property type="match status" value="1"/>
</dbReference>
<evidence type="ECO:0000256" key="13">
    <source>
        <dbReference type="SAM" id="Coils"/>
    </source>
</evidence>
<reference evidence="16 17" key="1">
    <citation type="submission" date="2019-03" db="EMBL/GenBank/DDBJ databases">
        <title>Genomic Encyclopedia of Type Strains, Phase IV (KMG-IV): sequencing the most valuable type-strain genomes for metagenomic binning, comparative biology and taxonomic classification.</title>
        <authorList>
            <person name="Goeker M."/>
        </authorList>
    </citation>
    <scope>NUCLEOTIDE SEQUENCE [LARGE SCALE GENOMIC DNA]</scope>
    <source>
        <strain evidence="16 17">DSM 46831</strain>
    </source>
</reference>
<dbReference type="Pfam" id="PF05746">
    <property type="entry name" value="DALR_1"/>
    <property type="match status" value="1"/>
</dbReference>
<keyword evidence="7 11" id="KW-0067">ATP-binding</keyword>
<dbReference type="Gene3D" id="3.40.50.620">
    <property type="entry name" value="HUPs"/>
    <property type="match status" value="1"/>
</dbReference>
<evidence type="ECO:0000313" key="17">
    <source>
        <dbReference type="Proteomes" id="UP000294746"/>
    </source>
</evidence>
<dbReference type="RefSeq" id="WP_131848218.1">
    <property type="nucleotide sequence ID" value="NZ_SLXV01000008.1"/>
</dbReference>
<evidence type="ECO:0000256" key="5">
    <source>
        <dbReference type="ARBA" id="ARBA00022598"/>
    </source>
</evidence>
<dbReference type="PRINTS" id="PR01038">
    <property type="entry name" value="TRNASYNTHARG"/>
</dbReference>
<dbReference type="InterPro" id="IPR014729">
    <property type="entry name" value="Rossmann-like_a/b/a_fold"/>
</dbReference>
<dbReference type="SMART" id="SM00836">
    <property type="entry name" value="DALR_1"/>
    <property type="match status" value="1"/>
</dbReference>
<protein>
    <recommendedName>
        <fullName evidence="11">Arginine--tRNA ligase</fullName>
        <ecNumber evidence="11">6.1.1.19</ecNumber>
    </recommendedName>
    <alternativeName>
        <fullName evidence="11">Arginyl-tRNA synthetase</fullName>
        <shortName evidence="11">ArgRS</shortName>
    </alternativeName>
</protein>
<keyword evidence="9 11" id="KW-0030">Aminoacyl-tRNA synthetase</keyword>
<dbReference type="GO" id="GO:0005737">
    <property type="term" value="C:cytoplasm"/>
    <property type="evidence" value="ECO:0007669"/>
    <property type="project" value="UniProtKB-SubCell"/>
</dbReference>
<evidence type="ECO:0000256" key="6">
    <source>
        <dbReference type="ARBA" id="ARBA00022741"/>
    </source>
</evidence>
<evidence type="ECO:0000256" key="11">
    <source>
        <dbReference type="HAMAP-Rule" id="MF_00123"/>
    </source>
</evidence>
<dbReference type="InterPro" id="IPR001278">
    <property type="entry name" value="Arg-tRNA-ligase"/>
</dbReference>
<dbReference type="GO" id="GO:0006420">
    <property type="term" value="P:arginyl-tRNA aminoacylation"/>
    <property type="evidence" value="ECO:0007669"/>
    <property type="project" value="UniProtKB-UniRule"/>
</dbReference>
<evidence type="ECO:0000256" key="2">
    <source>
        <dbReference type="ARBA" id="ARBA00005594"/>
    </source>
</evidence>
<comment type="similarity">
    <text evidence="2 11 12">Belongs to the class-I aminoacyl-tRNA synthetase family.</text>
</comment>
<evidence type="ECO:0000256" key="9">
    <source>
        <dbReference type="ARBA" id="ARBA00023146"/>
    </source>
</evidence>
<keyword evidence="8 11" id="KW-0648">Protein biosynthesis</keyword>
<organism evidence="16 17">
    <name type="scientific">Baia soyae</name>
    <dbReference type="NCBI Taxonomy" id="1544746"/>
    <lineage>
        <taxon>Bacteria</taxon>
        <taxon>Bacillati</taxon>
        <taxon>Bacillota</taxon>
        <taxon>Bacilli</taxon>
        <taxon>Bacillales</taxon>
        <taxon>Thermoactinomycetaceae</taxon>
        <taxon>Baia</taxon>
    </lineage>
</organism>
<evidence type="ECO:0000259" key="15">
    <source>
        <dbReference type="SMART" id="SM01016"/>
    </source>
</evidence>
<name>A0A4R2RXX9_9BACL</name>
<gene>
    <name evidence="11" type="primary">argS</name>
    <name evidence="16" type="ORF">EDD57_1088</name>
</gene>
<feature type="domain" description="Arginyl tRNA synthetase N-terminal" evidence="15">
    <location>
        <begin position="9"/>
        <end position="95"/>
    </location>
</feature>
<feature type="coiled-coil region" evidence="13">
    <location>
        <begin position="1"/>
        <end position="28"/>
    </location>
</feature>
<evidence type="ECO:0000256" key="4">
    <source>
        <dbReference type="ARBA" id="ARBA00022490"/>
    </source>
</evidence>
<keyword evidence="6 11" id="KW-0547">Nucleotide-binding</keyword>
<dbReference type="GO" id="GO:0005524">
    <property type="term" value="F:ATP binding"/>
    <property type="evidence" value="ECO:0007669"/>
    <property type="project" value="UniProtKB-UniRule"/>
</dbReference>
<dbReference type="EC" id="6.1.1.19" evidence="11"/>
<evidence type="ECO:0000256" key="8">
    <source>
        <dbReference type="ARBA" id="ARBA00022917"/>
    </source>
</evidence>
<dbReference type="SMART" id="SM01016">
    <property type="entry name" value="Arg_tRNA_synt_N"/>
    <property type="match status" value="1"/>
</dbReference>
<dbReference type="InterPro" id="IPR009080">
    <property type="entry name" value="tRNAsynth_Ia_anticodon-bd"/>
</dbReference>
<dbReference type="EMBL" id="SLXV01000008">
    <property type="protein sequence ID" value="TCP69440.1"/>
    <property type="molecule type" value="Genomic_DNA"/>
</dbReference>
<feature type="short sequence motif" description="'HIGH' region" evidence="11">
    <location>
        <begin position="132"/>
        <end position="142"/>
    </location>
</feature>
<dbReference type="PROSITE" id="PS00178">
    <property type="entry name" value="AA_TRNA_LIGASE_I"/>
    <property type="match status" value="1"/>
</dbReference>
<evidence type="ECO:0000256" key="12">
    <source>
        <dbReference type="RuleBase" id="RU363038"/>
    </source>
</evidence>
<dbReference type="InterPro" id="IPR008909">
    <property type="entry name" value="DALR_anticod-bd"/>
</dbReference>
<evidence type="ECO:0000256" key="3">
    <source>
        <dbReference type="ARBA" id="ARBA00011245"/>
    </source>
</evidence>
<dbReference type="AlphaFoldDB" id="A0A4R2RXX9"/>
<dbReference type="HAMAP" id="MF_00123">
    <property type="entry name" value="Arg_tRNA_synth"/>
    <property type="match status" value="1"/>
</dbReference>
<dbReference type="FunFam" id="1.10.730.10:FF:000008">
    <property type="entry name" value="Arginine--tRNA ligase"/>
    <property type="match status" value="1"/>
</dbReference>
<keyword evidence="5 11" id="KW-0436">Ligase</keyword>
<dbReference type="Proteomes" id="UP000294746">
    <property type="component" value="Unassembled WGS sequence"/>
</dbReference>
<dbReference type="SUPFAM" id="SSF52374">
    <property type="entry name" value="Nucleotidylyl transferase"/>
    <property type="match status" value="1"/>
</dbReference>
<dbReference type="InterPro" id="IPR005148">
    <property type="entry name" value="Arg-tRNA-synth_N"/>
</dbReference>
<comment type="subcellular location">
    <subcellularLocation>
        <location evidence="1 11">Cytoplasm</location>
    </subcellularLocation>
</comment>
<dbReference type="Pfam" id="PF00750">
    <property type="entry name" value="tRNA-synt_1d"/>
    <property type="match status" value="1"/>
</dbReference>
<dbReference type="InterPro" id="IPR035684">
    <property type="entry name" value="ArgRS_core"/>
</dbReference>
<dbReference type="PANTHER" id="PTHR11956">
    <property type="entry name" value="ARGINYL-TRNA SYNTHETASE"/>
    <property type="match status" value="1"/>
</dbReference>
<dbReference type="Gene3D" id="3.30.1360.70">
    <property type="entry name" value="Arginyl tRNA synthetase N-terminal domain"/>
    <property type="match status" value="1"/>
</dbReference>
<dbReference type="CDD" id="cd07956">
    <property type="entry name" value="Anticodon_Ia_Arg"/>
    <property type="match status" value="1"/>
</dbReference>
<evidence type="ECO:0000256" key="10">
    <source>
        <dbReference type="ARBA" id="ARBA00049339"/>
    </source>
</evidence>
<comment type="subunit">
    <text evidence="3 11">Monomer.</text>
</comment>
<dbReference type="Gene3D" id="1.10.730.10">
    <property type="entry name" value="Isoleucyl-tRNA Synthetase, Domain 1"/>
    <property type="match status" value="1"/>
</dbReference>
<dbReference type="NCBIfam" id="TIGR00456">
    <property type="entry name" value="argS"/>
    <property type="match status" value="1"/>
</dbReference>
<evidence type="ECO:0000259" key="14">
    <source>
        <dbReference type="SMART" id="SM00836"/>
    </source>
</evidence>
<dbReference type="FunFam" id="3.30.1360.70:FF:000003">
    <property type="entry name" value="Arginine--tRNA ligase"/>
    <property type="match status" value="1"/>
</dbReference>
<dbReference type="FunFam" id="3.40.50.620:FF:000062">
    <property type="entry name" value="Arginine--tRNA ligase"/>
    <property type="match status" value="1"/>
</dbReference>
<dbReference type="CDD" id="cd00671">
    <property type="entry name" value="ArgRS_core"/>
    <property type="match status" value="1"/>
</dbReference>
<accession>A0A4R2RXX9</accession>